<dbReference type="GO" id="GO:0000725">
    <property type="term" value="P:recombinational repair"/>
    <property type="evidence" value="ECO:0007669"/>
    <property type="project" value="TreeGrafter"/>
</dbReference>
<dbReference type="GO" id="GO:0043138">
    <property type="term" value="F:3'-5' DNA helicase activity"/>
    <property type="evidence" value="ECO:0007669"/>
    <property type="project" value="TreeGrafter"/>
</dbReference>
<protein>
    <recommendedName>
        <fullName evidence="6">UvrD-like helicase ATP-binding domain-containing protein</fullName>
    </recommendedName>
</protein>
<reference evidence="8" key="1">
    <citation type="submission" date="2016-02" db="EMBL/GenBank/DDBJ databases">
        <title>Draft genome sequence of Microdochium bolleyi, a fungal endophyte of beachgrass.</title>
        <authorList>
            <consortium name="DOE Joint Genome Institute"/>
            <person name="David A.S."/>
            <person name="May G."/>
            <person name="Haridas S."/>
            <person name="Lim J."/>
            <person name="Wang M."/>
            <person name="Labutti K."/>
            <person name="Lipzen A."/>
            <person name="Barry K."/>
            <person name="Grigoriev I.V."/>
        </authorList>
    </citation>
    <scope>NUCLEOTIDE SEQUENCE [LARGE SCALE GENOMIC DNA]</scope>
    <source>
        <strain evidence="8">J235TASD1</strain>
    </source>
</reference>
<dbReference type="Pfam" id="PF00580">
    <property type="entry name" value="UvrD-helicase"/>
    <property type="match status" value="1"/>
</dbReference>
<dbReference type="PANTHER" id="PTHR11070">
    <property type="entry name" value="UVRD / RECB / PCRA DNA HELICASE FAMILY MEMBER"/>
    <property type="match status" value="1"/>
</dbReference>
<name>A0A136IIF1_9PEZI</name>
<dbReference type="InterPro" id="IPR027417">
    <property type="entry name" value="P-loop_NTPase"/>
</dbReference>
<accession>A0A136IIF1</accession>
<dbReference type="Gene3D" id="3.40.50.300">
    <property type="entry name" value="P-loop containing nucleotide triphosphate hydrolases"/>
    <property type="match status" value="2"/>
</dbReference>
<dbReference type="PANTHER" id="PTHR11070:SF66">
    <property type="entry name" value="UVRD-LIKE HELICASE C-TERMINAL DOMAIN-CONTAINING PROTEIN"/>
    <property type="match status" value="1"/>
</dbReference>
<evidence type="ECO:0000256" key="5">
    <source>
        <dbReference type="SAM" id="MobiDB-lite"/>
    </source>
</evidence>
<feature type="compositionally biased region" description="Acidic residues" evidence="5">
    <location>
        <begin position="596"/>
        <end position="610"/>
    </location>
</feature>
<dbReference type="InterPro" id="IPR000212">
    <property type="entry name" value="DNA_helicase_UvrD/REP"/>
</dbReference>
<keyword evidence="8" id="KW-1185">Reference proteome</keyword>
<proteinExistence type="predicted"/>
<dbReference type="AlphaFoldDB" id="A0A136IIF1"/>
<dbReference type="InterPro" id="IPR014016">
    <property type="entry name" value="UvrD-like_ATP-bd"/>
</dbReference>
<keyword evidence="1" id="KW-0547">Nucleotide-binding</keyword>
<feature type="compositionally biased region" description="Polar residues" evidence="5">
    <location>
        <begin position="1"/>
        <end position="25"/>
    </location>
</feature>
<keyword evidence="4" id="KW-0067">ATP-binding</keyword>
<dbReference type="GO" id="GO:0005634">
    <property type="term" value="C:nucleus"/>
    <property type="evidence" value="ECO:0007669"/>
    <property type="project" value="TreeGrafter"/>
</dbReference>
<dbReference type="SUPFAM" id="SSF52540">
    <property type="entry name" value="P-loop containing nucleoside triphosphate hydrolases"/>
    <property type="match status" value="1"/>
</dbReference>
<evidence type="ECO:0000313" key="7">
    <source>
        <dbReference type="EMBL" id="KXJ84766.1"/>
    </source>
</evidence>
<feature type="domain" description="UvrD-like helicase ATP-binding" evidence="6">
    <location>
        <begin position="123"/>
        <end position="182"/>
    </location>
</feature>
<organism evidence="7 8">
    <name type="scientific">Microdochium bolleyi</name>
    <dbReference type="NCBI Taxonomy" id="196109"/>
    <lineage>
        <taxon>Eukaryota</taxon>
        <taxon>Fungi</taxon>
        <taxon>Dikarya</taxon>
        <taxon>Ascomycota</taxon>
        <taxon>Pezizomycotina</taxon>
        <taxon>Sordariomycetes</taxon>
        <taxon>Xylariomycetidae</taxon>
        <taxon>Xylariales</taxon>
        <taxon>Microdochiaceae</taxon>
        <taxon>Microdochium</taxon>
    </lineage>
</organism>
<dbReference type="STRING" id="196109.A0A136IIF1"/>
<evidence type="ECO:0000259" key="6">
    <source>
        <dbReference type="Pfam" id="PF00580"/>
    </source>
</evidence>
<evidence type="ECO:0000313" key="8">
    <source>
        <dbReference type="Proteomes" id="UP000070501"/>
    </source>
</evidence>
<gene>
    <name evidence="7" type="ORF">Micbo1qcDRAFT_181372</name>
</gene>
<evidence type="ECO:0000256" key="3">
    <source>
        <dbReference type="ARBA" id="ARBA00022806"/>
    </source>
</evidence>
<keyword evidence="2" id="KW-0378">Hydrolase</keyword>
<evidence type="ECO:0000256" key="1">
    <source>
        <dbReference type="ARBA" id="ARBA00022741"/>
    </source>
</evidence>
<feature type="region of interest" description="Disordered" evidence="5">
    <location>
        <begin position="1"/>
        <end position="52"/>
    </location>
</feature>
<dbReference type="EMBL" id="KQ964335">
    <property type="protein sequence ID" value="KXJ84766.1"/>
    <property type="molecule type" value="Genomic_DNA"/>
</dbReference>
<dbReference type="Proteomes" id="UP000070501">
    <property type="component" value="Unassembled WGS sequence"/>
</dbReference>
<evidence type="ECO:0000256" key="2">
    <source>
        <dbReference type="ARBA" id="ARBA00022801"/>
    </source>
</evidence>
<feature type="region of interest" description="Disordered" evidence="5">
    <location>
        <begin position="590"/>
        <end position="634"/>
    </location>
</feature>
<dbReference type="GO" id="GO:0016787">
    <property type="term" value="F:hydrolase activity"/>
    <property type="evidence" value="ECO:0007669"/>
    <property type="project" value="UniProtKB-KW"/>
</dbReference>
<keyword evidence="3" id="KW-0347">Helicase</keyword>
<dbReference type="GO" id="GO:0005524">
    <property type="term" value="F:ATP binding"/>
    <property type="evidence" value="ECO:0007669"/>
    <property type="project" value="UniProtKB-KW"/>
</dbReference>
<dbReference type="InParanoid" id="A0A136IIF1"/>
<dbReference type="OrthoDB" id="1470711at2759"/>
<sequence length="752" mass="84823">MRSTFLGAGNTSTDSYYGPKSNSPLSHALAPTTLSSQPGRARERQPQLSHRIGNPDKYVGVLTYSKRLQTETAKRLDKTKYPKSETYTFHGLGRDLFSKVLPNDREVGKVRSERAHPTWKGKPFDIIILDEMQDCTETLFWLVCTFVGCVTQSSGRAPRLVVLGDERQAIYEFKGADARYLSDAPTIMADLSSDPWDRLTLNKSFRLSHQNANFINKAFLEGEDYIVGSHDGPKPLYIHADVFKVNLLAEELVPLIRQYGVENTAILGISVRTNRRISKLTNHLTVKGDMSVAQPVLEDMALDDQVIHGKICVSTIHQFKGSERELVILYGLDDYYFKIAPDQPDDRCPNDIFVALSRSSRQLVVIHDVKQRIMPCVDVPQLRTTAEHQFLSPKASFETRAPTKKTKLGLHLPMVVGASDLARHVTDEALHAAVTRHATITKRSPALPLSEHIGAPDKIPTDTEKRHCEAVSDINGIAIVAAYELHIFGTLTTLDYDKEALSELKQKLPQRASKRAAWLCRDSCRYLSGLSGYRSREIQMNASMKEHKFKWLAPYLKKARARLEGQFQSVAQADLQFEYKLRTRFLVHEDNRDDRDNEDDQGDQGDEEDQNDIRRSLSTEIPGRADIIQTTPKGSSDKTCPQVVTLWEIKFVSHLSLEHVVQASVYAHLWATKHDGGMPKVMLYNVRDGEKWEISPKNPAAGMQPLVEEVLRAKYTSKGKISDEEFLNECAKIREEVEGLFGDSSLDRQPLR</sequence>
<evidence type="ECO:0000256" key="4">
    <source>
        <dbReference type="ARBA" id="ARBA00022840"/>
    </source>
</evidence>
<dbReference type="GO" id="GO:0003677">
    <property type="term" value="F:DNA binding"/>
    <property type="evidence" value="ECO:0007669"/>
    <property type="project" value="InterPro"/>
</dbReference>